<organism evidence="1 2">
    <name type="scientific">Pluteus cervinus</name>
    <dbReference type="NCBI Taxonomy" id="181527"/>
    <lineage>
        <taxon>Eukaryota</taxon>
        <taxon>Fungi</taxon>
        <taxon>Dikarya</taxon>
        <taxon>Basidiomycota</taxon>
        <taxon>Agaricomycotina</taxon>
        <taxon>Agaricomycetes</taxon>
        <taxon>Agaricomycetidae</taxon>
        <taxon>Agaricales</taxon>
        <taxon>Pluteineae</taxon>
        <taxon>Pluteaceae</taxon>
        <taxon>Pluteus</taxon>
    </lineage>
</organism>
<reference evidence="1 2" key="1">
    <citation type="journal article" date="2019" name="Nat. Ecol. Evol.">
        <title>Megaphylogeny resolves global patterns of mushroom evolution.</title>
        <authorList>
            <person name="Varga T."/>
            <person name="Krizsan K."/>
            <person name="Foldi C."/>
            <person name="Dima B."/>
            <person name="Sanchez-Garcia M."/>
            <person name="Sanchez-Ramirez S."/>
            <person name="Szollosi G.J."/>
            <person name="Szarkandi J.G."/>
            <person name="Papp V."/>
            <person name="Albert L."/>
            <person name="Andreopoulos W."/>
            <person name="Angelini C."/>
            <person name="Antonin V."/>
            <person name="Barry K.W."/>
            <person name="Bougher N.L."/>
            <person name="Buchanan P."/>
            <person name="Buyck B."/>
            <person name="Bense V."/>
            <person name="Catcheside P."/>
            <person name="Chovatia M."/>
            <person name="Cooper J."/>
            <person name="Damon W."/>
            <person name="Desjardin D."/>
            <person name="Finy P."/>
            <person name="Geml J."/>
            <person name="Haridas S."/>
            <person name="Hughes K."/>
            <person name="Justo A."/>
            <person name="Karasinski D."/>
            <person name="Kautmanova I."/>
            <person name="Kiss B."/>
            <person name="Kocsube S."/>
            <person name="Kotiranta H."/>
            <person name="LaButti K.M."/>
            <person name="Lechner B.E."/>
            <person name="Liimatainen K."/>
            <person name="Lipzen A."/>
            <person name="Lukacs Z."/>
            <person name="Mihaltcheva S."/>
            <person name="Morgado L.N."/>
            <person name="Niskanen T."/>
            <person name="Noordeloos M.E."/>
            <person name="Ohm R.A."/>
            <person name="Ortiz-Santana B."/>
            <person name="Ovrebo C."/>
            <person name="Racz N."/>
            <person name="Riley R."/>
            <person name="Savchenko A."/>
            <person name="Shiryaev A."/>
            <person name="Soop K."/>
            <person name="Spirin V."/>
            <person name="Szebenyi C."/>
            <person name="Tomsovsky M."/>
            <person name="Tulloss R.E."/>
            <person name="Uehling J."/>
            <person name="Grigoriev I.V."/>
            <person name="Vagvolgyi C."/>
            <person name="Papp T."/>
            <person name="Martin F.M."/>
            <person name="Miettinen O."/>
            <person name="Hibbett D.S."/>
            <person name="Nagy L.G."/>
        </authorList>
    </citation>
    <scope>NUCLEOTIDE SEQUENCE [LARGE SCALE GENOMIC DNA]</scope>
    <source>
        <strain evidence="1 2">NL-1719</strain>
    </source>
</reference>
<evidence type="ECO:0000313" key="2">
    <source>
        <dbReference type="Proteomes" id="UP000308600"/>
    </source>
</evidence>
<name>A0ACD3AFL7_9AGAR</name>
<keyword evidence="2" id="KW-1185">Reference proteome</keyword>
<gene>
    <name evidence="1" type="ORF">BDN72DRAFT_861425</name>
</gene>
<accession>A0ACD3AFL7</accession>
<dbReference type="EMBL" id="ML208477">
    <property type="protein sequence ID" value="TFK64377.1"/>
    <property type="molecule type" value="Genomic_DNA"/>
</dbReference>
<evidence type="ECO:0000313" key="1">
    <source>
        <dbReference type="EMBL" id="TFK64377.1"/>
    </source>
</evidence>
<sequence length="493" mass="55417">MAKQLVAANLVGRVLNPRRGRDLPPLRSSLQVVGQPGGILTGITTECLTEIFLCARDRSSLGSRSTTVLRLCQVCRTWNNIILDQPALWTVIDMPFPEWITNFLARSKELPLRIYLPEIGLRCLDIVPLLTPHIHRVIMLVLQPEFEDKILLHLSLWSSAAPSLETLSLSHFDLPKEMFKRVKPMQLALDRCRICWSSTIFSSSLTYLAIWDPHVPISTHRLMSILSTLPALNWLILVHVVCTSTSQIIAGQAPILVPRVNLPSLDNIEIIENDSWVLEAILAGLDLSNVSFIIIETGSATDSFSRLLFTVLASADEFCIESLTIHADPESSWITLKSKSHPYMGITWDCRNCHKLVCSMFKVIPLYAIVTLNLDYIFPNSTSVWLKWQFALSGLPFLDTVVLANGAAIDFFSVFPLGHAKLNSVGHWIFRMEPDLFMGNTAPVRSRIKVAKLAGVPSEKLYRTVEFEGAWWNLEEYEVGTLEHAGWRVIVKP</sequence>
<proteinExistence type="predicted"/>
<protein>
    <submittedName>
        <fullName evidence="1">Uncharacterized protein</fullName>
    </submittedName>
</protein>
<dbReference type="Proteomes" id="UP000308600">
    <property type="component" value="Unassembled WGS sequence"/>
</dbReference>